<evidence type="ECO:0000259" key="2">
    <source>
        <dbReference type="Pfam" id="PF02563"/>
    </source>
</evidence>
<gene>
    <name evidence="3" type="ORF">SAMN05444380_102104</name>
</gene>
<evidence type="ECO:0000256" key="1">
    <source>
        <dbReference type="ARBA" id="ARBA00022729"/>
    </source>
</evidence>
<protein>
    <submittedName>
        <fullName evidence="3">Polysaccharide export outer membrane protein</fullName>
    </submittedName>
</protein>
<keyword evidence="1" id="KW-0732">Signal</keyword>
<organism evidence="3 4">
    <name type="scientific">Thermophagus xiamenensis</name>
    <dbReference type="NCBI Taxonomy" id="385682"/>
    <lineage>
        <taxon>Bacteria</taxon>
        <taxon>Pseudomonadati</taxon>
        <taxon>Bacteroidota</taxon>
        <taxon>Bacteroidia</taxon>
        <taxon>Marinilabiliales</taxon>
        <taxon>Marinilabiliaceae</taxon>
        <taxon>Thermophagus</taxon>
    </lineage>
</organism>
<dbReference type="Pfam" id="PF02563">
    <property type="entry name" value="Poly_export"/>
    <property type="match status" value="1"/>
</dbReference>
<dbReference type="Proteomes" id="UP000181976">
    <property type="component" value="Unassembled WGS sequence"/>
</dbReference>
<dbReference type="PANTHER" id="PTHR33619:SF3">
    <property type="entry name" value="POLYSACCHARIDE EXPORT PROTEIN GFCE-RELATED"/>
    <property type="match status" value="1"/>
</dbReference>
<dbReference type="PROSITE" id="PS51257">
    <property type="entry name" value="PROKAR_LIPOPROTEIN"/>
    <property type="match status" value="1"/>
</dbReference>
<dbReference type="InterPro" id="IPR049712">
    <property type="entry name" value="Poly_export"/>
</dbReference>
<dbReference type="Gene3D" id="3.30.1950.10">
    <property type="entry name" value="wza like domain"/>
    <property type="match status" value="1"/>
</dbReference>
<dbReference type="GO" id="GO:0015159">
    <property type="term" value="F:polysaccharide transmembrane transporter activity"/>
    <property type="evidence" value="ECO:0007669"/>
    <property type="project" value="InterPro"/>
</dbReference>
<proteinExistence type="predicted"/>
<feature type="domain" description="Polysaccharide export protein N-terminal" evidence="2">
    <location>
        <begin position="43"/>
        <end position="135"/>
    </location>
</feature>
<name>A0A1I1VAY8_9BACT</name>
<keyword evidence="4" id="KW-1185">Reference proteome</keyword>
<accession>A0A1I1VAY8</accession>
<dbReference type="eggNOG" id="COG1596">
    <property type="taxonomic scope" value="Bacteria"/>
</dbReference>
<evidence type="ECO:0000313" key="4">
    <source>
        <dbReference type="Proteomes" id="UP000181976"/>
    </source>
</evidence>
<dbReference type="STRING" id="385682.SAMN05444380_102104"/>
<dbReference type="InParanoid" id="A0A1I1VAY8"/>
<dbReference type="EMBL" id="FONA01000002">
    <property type="protein sequence ID" value="SFD80116.1"/>
    <property type="molecule type" value="Genomic_DNA"/>
</dbReference>
<dbReference type="PANTHER" id="PTHR33619">
    <property type="entry name" value="POLYSACCHARIDE EXPORT PROTEIN GFCE-RELATED"/>
    <property type="match status" value="1"/>
</dbReference>
<evidence type="ECO:0000313" key="3">
    <source>
        <dbReference type="EMBL" id="SFD80116.1"/>
    </source>
</evidence>
<dbReference type="Gene3D" id="3.10.560.10">
    <property type="entry name" value="Outer membrane lipoprotein wza domain like"/>
    <property type="match status" value="1"/>
</dbReference>
<sequence>MRKILILSLIIALSSGCMTRRQMAYVQDKGKKKDLGVEFLNEQKRALIQTFDELYINVSSFSEDNPELLAPGDIRTGGRSSTDYSLISYQVDEDGYIDLPLLGKVHVAGKTVDQVAKEIQEELKSYFYAPSVKVSFVNKNVTVIGMVERPGRYFYSGENINIFQALGLAGDIGEYGDRKRVVIIRESNGRIRKNRVDLTDKSLFISDFFYLKSGDVVYVEPLNRRIWGINSVPFSLILSAATTSLLIIDYVQGD</sequence>
<dbReference type="InterPro" id="IPR003715">
    <property type="entry name" value="Poly_export_N"/>
</dbReference>
<dbReference type="RefSeq" id="WP_010527922.1">
    <property type="nucleotide sequence ID" value="NZ_AFSL01000065.1"/>
</dbReference>
<reference evidence="3 4" key="1">
    <citation type="submission" date="2016-10" db="EMBL/GenBank/DDBJ databases">
        <authorList>
            <person name="de Groot N.N."/>
        </authorList>
    </citation>
    <scope>NUCLEOTIDE SEQUENCE [LARGE SCALE GENOMIC DNA]</scope>
    <source>
        <strain evidence="3 4">DSM 19012</strain>
    </source>
</reference>
<dbReference type="OrthoDB" id="662756at2"/>
<dbReference type="AlphaFoldDB" id="A0A1I1VAY8"/>